<evidence type="ECO:0000313" key="2">
    <source>
        <dbReference type="Proteomes" id="UP000039865"/>
    </source>
</evidence>
<name>A0A078AA01_STYLE</name>
<reference evidence="1 2" key="1">
    <citation type="submission" date="2014-06" db="EMBL/GenBank/DDBJ databases">
        <authorList>
            <person name="Swart Estienne"/>
        </authorList>
    </citation>
    <scope>NUCLEOTIDE SEQUENCE [LARGE SCALE GENOMIC DNA]</scope>
    <source>
        <strain evidence="1 2">130c</strain>
    </source>
</reference>
<dbReference type="InParanoid" id="A0A078AA01"/>
<dbReference type="AlphaFoldDB" id="A0A078AA01"/>
<proteinExistence type="predicted"/>
<protein>
    <submittedName>
        <fullName evidence="1">Uncharacterized protein</fullName>
    </submittedName>
</protein>
<sequence>MKNIQSIKDLILNAFVQDQSLFHIISQDQLHYVQRVLELKSSREQSSKAAKPCSSIVGNLIGQDETQQFKYKLMLSFNNIGNLEEKFLFYEDKIMNETAYKLQIEKFEKLIKDEEFRRRQILMLQSALFSSKEKNKYKIQEDSQSSSKVRIANRIDLYIEWMNKIRKNT</sequence>
<accession>A0A078AA01</accession>
<dbReference type="Proteomes" id="UP000039865">
    <property type="component" value="Unassembled WGS sequence"/>
</dbReference>
<organism evidence="1 2">
    <name type="scientific">Stylonychia lemnae</name>
    <name type="common">Ciliate</name>
    <dbReference type="NCBI Taxonomy" id="5949"/>
    <lineage>
        <taxon>Eukaryota</taxon>
        <taxon>Sar</taxon>
        <taxon>Alveolata</taxon>
        <taxon>Ciliophora</taxon>
        <taxon>Intramacronucleata</taxon>
        <taxon>Spirotrichea</taxon>
        <taxon>Stichotrichia</taxon>
        <taxon>Sporadotrichida</taxon>
        <taxon>Oxytrichidae</taxon>
        <taxon>Stylonychinae</taxon>
        <taxon>Stylonychia</taxon>
    </lineage>
</organism>
<keyword evidence="2" id="KW-1185">Reference proteome</keyword>
<evidence type="ECO:0000313" key="1">
    <source>
        <dbReference type="EMBL" id="CDW77643.1"/>
    </source>
</evidence>
<gene>
    <name evidence="1" type="primary">Contig16441.g17507</name>
    <name evidence="1" type="ORF">STYLEM_6607</name>
</gene>
<dbReference type="EMBL" id="CCKQ01006335">
    <property type="protein sequence ID" value="CDW77643.1"/>
    <property type="molecule type" value="Genomic_DNA"/>
</dbReference>